<dbReference type="Pfam" id="PF22691">
    <property type="entry name" value="Thiolase_C_1"/>
    <property type="match status" value="1"/>
</dbReference>
<dbReference type="InterPro" id="IPR016039">
    <property type="entry name" value="Thiolase-like"/>
</dbReference>
<dbReference type="PANTHER" id="PTHR42870:SF1">
    <property type="entry name" value="NON-SPECIFIC LIPID-TRANSFER PROTEIN-LIKE 2"/>
    <property type="match status" value="1"/>
</dbReference>
<name>A0A845F099_9BACL</name>
<feature type="domain" description="Thiolase N-terminal" evidence="1">
    <location>
        <begin position="4"/>
        <end position="229"/>
    </location>
</feature>
<dbReference type="PANTHER" id="PTHR42870">
    <property type="entry name" value="ACETYL-COA C-ACETYLTRANSFERASE"/>
    <property type="match status" value="1"/>
</dbReference>
<dbReference type="InterPro" id="IPR020616">
    <property type="entry name" value="Thiolase_N"/>
</dbReference>
<evidence type="ECO:0000259" key="2">
    <source>
        <dbReference type="Pfam" id="PF22691"/>
    </source>
</evidence>
<dbReference type="EMBL" id="WMEY01000003">
    <property type="protein sequence ID" value="MYL64167.1"/>
    <property type="molecule type" value="Genomic_DNA"/>
</dbReference>
<dbReference type="Gene3D" id="3.40.47.10">
    <property type="match status" value="1"/>
</dbReference>
<organism evidence="3 4">
    <name type="scientific">Guptibacillus hwajinpoensis</name>
    <dbReference type="NCBI Taxonomy" id="208199"/>
    <lineage>
        <taxon>Bacteria</taxon>
        <taxon>Bacillati</taxon>
        <taxon>Bacillota</taxon>
        <taxon>Bacilli</taxon>
        <taxon>Bacillales</taxon>
        <taxon>Guptibacillaceae</taxon>
        <taxon>Guptibacillus</taxon>
    </lineage>
</organism>
<reference evidence="3 4" key="1">
    <citation type="submission" date="2019-11" db="EMBL/GenBank/DDBJ databases">
        <title>Genome sequences of 17 halophilic strains isolated from different environments.</title>
        <authorList>
            <person name="Furrow R.E."/>
        </authorList>
    </citation>
    <scope>NUCLEOTIDE SEQUENCE [LARGE SCALE GENOMIC DNA]</scope>
    <source>
        <strain evidence="3 4">22506_14_FS</strain>
    </source>
</reference>
<protein>
    <submittedName>
        <fullName evidence="3">Thiolase family protein</fullName>
    </submittedName>
</protein>
<accession>A0A845F099</accession>
<gene>
    <name evidence="3" type="ORF">GLW07_12470</name>
</gene>
<evidence type="ECO:0000313" key="4">
    <source>
        <dbReference type="Proteomes" id="UP000447833"/>
    </source>
</evidence>
<evidence type="ECO:0000313" key="3">
    <source>
        <dbReference type="EMBL" id="MYL64167.1"/>
    </source>
</evidence>
<evidence type="ECO:0000259" key="1">
    <source>
        <dbReference type="Pfam" id="PF00108"/>
    </source>
</evidence>
<dbReference type="InterPro" id="IPR055140">
    <property type="entry name" value="Thiolase_C_2"/>
</dbReference>
<sequence length="389" mass="41523">MRKVTILGTGMTKFGKDLDSSLKTLSHEAITKCLSDANISKDKIEAAYVGNSVAGLITGQETIRGQVMLRESGIGGIPIFNTENACASSSTAFHLAWLGIASGMYECVLVTGVEKMTHEDRTKTFLAYESGLDVETITSSSKQSTHSIFMEVYAEKAKVYMEKYGVTKEHLARIAAKNHTNGSLNPYAQKNIPMTYEDVLNDKIIVNPFTKAMCSPISDGGAAIILCSENFARKHTTNLVYVSGSIVNSTSINQDSNVIEITSKKAYSQAGISPEELDVIEVHDATASAELIAYEQIGLCGIGEGKLLVEEGVTNIEGVKPVNPSGGLESKGHPIGATGLGQIIEITWQLQGRAGKHQINGKPRIGLAQNAGGHLGSENAACTITILER</sequence>
<feature type="domain" description="Thiolase C-terminal" evidence="2">
    <location>
        <begin position="257"/>
        <end position="380"/>
    </location>
</feature>
<comment type="caution">
    <text evidence="3">The sequence shown here is derived from an EMBL/GenBank/DDBJ whole genome shotgun (WGS) entry which is preliminary data.</text>
</comment>
<dbReference type="Pfam" id="PF00108">
    <property type="entry name" value="Thiolase_N"/>
    <property type="match status" value="1"/>
</dbReference>
<dbReference type="PIRSF" id="PIRSF000429">
    <property type="entry name" value="Ac-CoA_Ac_transf"/>
    <property type="match status" value="1"/>
</dbReference>
<dbReference type="Proteomes" id="UP000447833">
    <property type="component" value="Unassembled WGS sequence"/>
</dbReference>
<proteinExistence type="predicted"/>
<dbReference type="RefSeq" id="WP_160919601.1">
    <property type="nucleotide sequence ID" value="NZ_WMEY01000003.1"/>
</dbReference>
<dbReference type="CDD" id="cd00829">
    <property type="entry name" value="SCP-x_thiolase"/>
    <property type="match status" value="1"/>
</dbReference>
<dbReference type="InterPro" id="IPR002155">
    <property type="entry name" value="Thiolase"/>
</dbReference>
<dbReference type="GO" id="GO:0016747">
    <property type="term" value="F:acyltransferase activity, transferring groups other than amino-acyl groups"/>
    <property type="evidence" value="ECO:0007669"/>
    <property type="project" value="InterPro"/>
</dbReference>
<dbReference type="SUPFAM" id="SSF53901">
    <property type="entry name" value="Thiolase-like"/>
    <property type="match status" value="2"/>
</dbReference>
<dbReference type="AlphaFoldDB" id="A0A845F099"/>